<reference evidence="4" key="1">
    <citation type="journal article" date="2020" name="Stud. Mycol.">
        <title>101 Dothideomycetes genomes: a test case for predicting lifestyles and emergence of pathogens.</title>
        <authorList>
            <person name="Haridas S."/>
            <person name="Albert R."/>
            <person name="Binder M."/>
            <person name="Bloem J."/>
            <person name="Labutti K."/>
            <person name="Salamov A."/>
            <person name="Andreopoulos B."/>
            <person name="Baker S."/>
            <person name="Barry K."/>
            <person name="Bills G."/>
            <person name="Bluhm B."/>
            <person name="Cannon C."/>
            <person name="Castanera R."/>
            <person name="Culley D."/>
            <person name="Daum C."/>
            <person name="Ezra D."/>
            <person name="Gonzalez J."/>
            <person name="Henrissat B."/>
            <person name="Kuo A."/>
            <person name="Liang C."/>
            <person name="Lipzen A."/>
            <person name="Lutzoni F."/>
            <person name="Magnuson J."/>
            <person name="Mondo S."/>
            <person name="Nolan M."/>
            <person name="Ohm R."/>
            <person name="Pangilinan J."/>
            <person name="Park H.-J."/>
            <person name="Ramirez L."/>
            <person name="Alfaro M."/>
            <person name="Sun H."/>
            <person name="Tritt A."/>
            <person name="Yoshinaga Y."/>
            <person name="Zwiers L.-H."/>
            <person name="Turgeon B."/>
            <person name="Goodwin S."/>
            <person name="Spatafora J."/>
            <person name="Crous P."/>
            <person name="Grigoriev I."/>
        </authorList>
    </citation>
    <scope>NUCLEOTIDE SEQUENCE</scope>
    <source>
        <strain evidence="4">CBS 207.26</strain>
    </source>
</reference>
<dbReference type="PANTHER" id="PTHR47784:SF5">
    <property type="entry name" value="STEROL UPTAKE CONTROL PROTEIN 2"/>
    <property type="match status" value="1"/>
</dbReference>
<sequence length="493" mass="55092">MTQKTAAFVSKRPHKKSRGGCITCKCKRVKCDESHPRCGYCMLRNFDCVYAHGQTRYTPQLSSGDQFPLNGSATPQHEDFNTPPLLTPNSLVPAASSSIGVLTKMDQQLLHHYRTYTWKSMTVRDEEIVNNINRELLPRIGISHCYLLWGLLSITASHVNQLNPSAQAQNLAIMYRQKTLTSYTKALQNITTENYESLLITSMFMQILVEAPKHPCSDEEIFNWLNGWLSMSQGLRILASLKWSSGFEKLSVFPVFSQEVTPLPPAPNFTAPSEKCTPSLPSDDGQELPIRSQTPNPAPSGTRPSLQNPNPAFLPPPLLALLGSIVDPPSAHPSAPLDLHPPILLPVLHAMSPLFLSFYHFYLSPDFYVRIVVYPTSLTPEYLNLVRNKEPRALVILSWWFALVRLVPNLWWMKGTIARVLQAVRNRLVRSGGGDGLLMKALEGASRVVRLVEARGREVGAKSVFEGWEGVDWDAEKANVVENAFPSVIRNKV</sequence>
<dbReference type="Gene3D" id="4.10.240.10">
    <property type="entry name" value="Zn(2)-C6 fungal-type DNA-binding domain"/>
    <property type="match status" value="1"/>
</dbReference>
<evidence type="ECO:0000256" key="1">
    <source>
        <dbReference type="ARBA" id="ARBA00023242"/>
    </source>
</evidence>
<evidence type="ECO:0000313" key="5">
    <source>
        <dbReference type="Proteomes" id="UP000800200"/>
    </source>
</evidence>
<dbReference type="InterPro" id="IPR053157">
    <property type="entry name" value="Sterol_Uptake_Regulator"/>
</dbReference>
<dbReference type="OrthoDB" id="3546279at2759"/>
<dbReference type="InterPro" id="IPR001138">
    <property type="entry name" value="Zn2Cys6_DnaBD"/>
</dbReference>
<dbReference type="AlphaFoldDB" id="A0A6A6EK17"/>
<feature type="domain" description="Zn(2)-C6 fungal-type" evidence="3">
    <location>
        <begin position="20"/>
        <end position="50"/>
    </location>
</feature>
<evidence type="ECO:0000256" key="2">
    <source>
        <dbReference type="SAM" id="MobiDB-lite"/>
    </source>
</evidence>
<dbReference type="SMART" id="SM00066">
    <property type="entry name" value="GAL4"/>
    <property type="match status" value="1"/>
</dbReference>
<dbReference type="Proteomes" id="UP000800200">
    <property type="component" value="Unassembled WGS sequence"/>
</dbReference>
<feature type="region of interest" description="Disordered" evidence="2">
    <location>
        <begin position="266"/>
        <end position="307"/>
    </location>
</feature>
<dbReference type="InterPro" id="IPR021858">
    <property type="entry name" value="Fun_TF"/>
</dbReference>
<keyword evidence="1" id="KW-0539">Nucleus</keyword>
<dbReference type="EMBL" id="ML994619">
    <property type="protein sequence ID" value="KAF2190256.1"/>
    <property type="molecule type" value="Genomic_DNA"/>
</dbReference>
<organism evidence="4 5">
    <name type="scientific">Zopfia rhizophila CBS 207.26</name>
    <dbReference type="NCBI Taxonomy" id="1314779"/>
    <lineage>
        <taxon>Eukaryota</taxon>
        <taxon>Fungi</taxon>
        <taxon>Dikarya</taxon>
        <taxon>Ascomycota</taxon>
        <taxon>Pezizomycotina</taxon>
        <taxon>Dothideomycetes</taxon>
        <taxon>Dothideomycetes incertae sedis</taxon>
        <taxon>Zopfiaceae</taxon>
        <taxon>Zopfia</taxon>
    </lineage>
</organism>
<accession>A0A6A6EK17</accession>
<dbReference type="Pfam" id="PF11951">
    <property type="entry name" value="Fungal_trans_2"/>
    <property type="match status" value="1"/>
</dbReference>
<dbReference type="GO" id="GO:0001228">
    <property type="term" value="F:DNA-binding transcription activator activity, RNA polymerase II-specific"/>
    <property type="evidence" value="ECO:0007669"/>
    <property type="project" value="TreeGrafter"/>
</dbReference>
<dbReference type="PROSITE" id="PS00463">
    <property type="entry name" value="ZN2_CY6_FUNGAL_1"/>
    <property type="match status" value="1"/>
</dbReference>
<dbReference type="PANTHER" id="PTHR47784">
    <property type="entry name" value="STEROL UPTAKE CONTROL PROTEIN 2"/>
    <property type="match status" value="1"/>
</dbReference>
<dbReference type="CDD" id="cd00067">
    <property type="entry name" value="GAL4"/>
    <property type="match status" value="1"/>
</dbReference>
<name>A0A6A6EK17_9PEZI</name>
<dbReference type="GO" id="GO:0008270">
    <property type="term" value="F:zinc ion binding"/>
    <property type="evidence" value="ECO:0007669"/>
    <property type="project" value="InterPro"/>
</dbReference>
<evidence type="ECO:0000259" key="3">
    <source>
        <dbReference type="PROSITE" id="PS50048"/>
    </source>
</evidence>
<evidence type="ECO:0000313" key="4">
    <source>
        <dbReference type="EMBL" id="KAF2190256.1"/>
    </source>
</evidence>
<keyword evidence="5" id="KW-1185">Reference proteome</keyword>
<dbReference type="Pfam" id="PF00172">
    <property type="entry name" value="Zn_clus"/>
    <property type="match status" value="1"/>
</dbReference>
<dbReference type="InterPro" id="IPR036864">
    <property type="entry name" value="Zn2-C6_fun-type_DNA-bd_sf"/>
</dbReference>
<dbReference type="PROSITE" id="PS50048">
    <property type="entry name" value="ZN2_CY6_FUNGAL_2"/>
    <property type="match status" value="1"/>
</dbReference>
<gene>
    <name evidence="4" type="ORF">K469DRAFT_561453</name>
</gene>
<proteinExistence type="predicted"/>
<protein>
    <recommendedName>
        <fullName evidence="3">Zn(2)-C6 fungal-type domain-containing protein</fullName>
    </recommendedName>
</protein>
<dbReference type="SUPFAM" id="SSF57701">
    <property type="entry name" value="Zn2/Cys6 DNA-binding domain"/>
    <property type="match status" value="1"/>
</dbReference>